<keyword evidence="1" id="KW-0472">Membrane</keyword>
<dbReference type="Proteomes" id="UP000034588">
    <property type="component" value="Unassembled WGS sequence"/>
</dbReference>
<reference evidence="2 3" key="1">
    <citation type="journal article" date="2015" name="Nature">
        <title>rRNA introns, odd ribosomes, and small enigmatic genomes across a large radiation of phyla.</title>
        <authorList>
            <person name="Brown C.T."/>
            <person name="Hug L.A."/>
            <person name="Thomas B.C."/>
            <person name="Sharon I."/>
            <person name="Castelle C.J."/>
            <person name="Singh A."/>
            <person name="Wilkins M.J."/>
            <person name="Williams K.H."/>
            <person name="Banfield J.F."/>
        </authorList>
    </citation>
    <scope>NUCLEOTIDE SEQUENCE [LARGE SCALE GENOMIC DNA]</scope>
</reference>
<evidence type="ECO:0000313" key="2">
    <source>
        <dbReference type="EMBL" id="KKW10892.1"/>
    </source>
</evidence>
<feature type="non-terminal residue" evidence="2">
    <location>
        <position position="171"/>
    </location>
</feature>
<keyword evidence="1" id="KW-1133">Transmembrane helix</keyword>
<dbReference type="EMBL" id="LCQD01000028">
    <property type="protein sequence ID" value="KKW10892.1"/>
    <property type="molecule type" value="Genomic_DNA"/>
</dbReference>
<feature type="transmembrane region" description="Helical" evidence="1">
    <location>
        <begin position="34"/>
        <end position="53"/>
    </location>
</feature>
<accession>A0A0G1Y7N9</accession>
<evidence type="ECO:0000256" key="1">
    <source>
        <dbReference type="SAM" id="Phobius"/>
    </source>
</evidence>
<gene>
    <name evidence="2" type="ORF">UY48_C0028G0001</name>
</gene>
<proteinExistence type="predicted"/>
<feature type="transmembrane region" description="Helical" evidence="1">
    <location>
        <begin position="111"/>
        <end position="132"/>
    </location>
</feature>
<feature type="transmembrane region" description="Helical" evidence="1">
    <location>
        <begin position="60"/>
        <end position="79"/>
    </location>
</feature>
<organism evidence="2 3">
    <name type="scientific">Candidatus Gottesmanbacteria bacterium GW2011_GWB1_49_7</name>
    <dbReference type="NCBI Taxonomy" id="1618448"/>
    <lineage>
        <taxon>Bacteria</taxon>
        <taxon>Candidatus Gottesmaniibacteriota</taxon>
    </lineage>
</organism>
<keyword evidence="1" id="KW-0812">Transmembrane</keyword>
<dbReference type="AlphaFoldDB" id="A0A0G1Y7N9"/>
<evidence type="ECO:0000313" key="3">
    <source>
        <dbReference type="Proteomes" id="UP000034588"/>
    </source>
</evidence>
<protein>
    <submittedName>
        <fullName evidence="2">Uncharacterized protein</fullName>
    </submittedName>
</protein>
<name>A0A0G1Y7N9_9BACT</name>
<sequence>MHKLFFSLLLALLPTQLGYHFWPEWAMVLGRRVDYLSPTFYLTDILIFLLLLFKFPKLRITAATLGVLLFIAINIYFAASPWVAAHKWLKVLEYILLGLYMIQTKPKFSSVIFFLSIGVLYSSAIAIGQFLLQHSLGGPLWFLGERTFSADTPGIARTSLWGREVLRPYAT</sequence>
<comment type="caution">
    <text evidence="2">The sequence shown here is derived from an EMBL/GenBank/DDBJ whole genome shotgun (WGS) entry which is preliminary data.</text>
</comment>